<gene>
    <name evidence="1" type="ORF">B4077_0928</name>
</gene>
<dbReference type="Proteomes" id="UP000035214">
    <property type="component" value="Unassembled WGS sequence"/>
</dbReference>
<dbReference type="PATRIC" id="fig|1396.428.peg.110"/>
<evidence type="ECO:0000313" key="2">
    <source>
        <dbReference type="Proteomes" id="UP000035214"/>
    </source>
</evidence>
<dbReference type="Pfam" id="PF20289">
    <property type="entry name" value="MComp1"/>
    <property type="match status" value="1"/>
</dbReference>
<dbReference type="RefSeq" id="WP_046953892.1">
    <property type="nucleotide sequence ID" value="NZ_LCYI01000009.1"/>
</dbReference>
<proteinExistence type="predicted"/>
<sequence>MFLNKPEIIEMIKRESGENLFDLVECRVKSEDLYNVYIFTMVLTNQDELARVWEDISSDIAFHFQSVLETEIEIWNIYILFLVQSSVDSKIRYLIEQNKYSSRKLVIEDTKGPVTEEIIESIINEKLFSVKIDLVPRMSNPAETISKRLEDDYQNVFKIINQSQDKPSVLFTKYLELLKNEI</sequence>
<reference evidence="1 2" key="1">
    <citation type="submission" date="2015-04" db="EMBL/GenBank/DDBJ databases">
        <title>Draft Genome Sequences of Eight Spore-Forming Food Isolates of Bacillus cereus Genome sequencing.</title>
        <authorList>
            <person name="Krawcyk A.O."/>
            <person name="de Jong A."/>
            <person name="Eijlander R.T."/>
            <person name="Berendsen E.M."/>
            <person name="Holsappel S."/>
            <person name="Wells-Bennik M."/>
            <person name="Kuipers O.P."/>
        </authorList>
    </citation>
    <scope>NUCLEOTIDE SEQUENCE [LARGE SCALE GENOMIC DNA]</scope>
    <source>
        <strain evidence="1 2">B4077</strain>
    </source>
</reference>
<dbReference type="InterPro" id="IPR046905">
    <property type="entry name" value="ABC-3C_MC1"/>
</dbReference>
<protein>
    <submittedName>
        <fullName evidence="1">Uncharacterized protein</fullName>
    </submittedName>
</protein>
<dbReference type="EMBL" id="LCYI01000009">
    <property type="protein sequence ID" value="KLA32172.1"/>
    <property type="molecule type" value="Genomic_DNA"/>
</dbReference>
<dbReference type="AlphaFoldDB" id="A0A0G8F8W4"/>
<accession>A0A0G8F8W4</accession>
<evidence type="ECO:0000313" key="1">
    <source>
        <dbReference type="EMBL" id="KLA32172.1"/>
    </source>
</evidence>
<name>A0A0G8F8W4_BACCE</name>
<organism evidence="1 2">
    <name type="scientific">Bacillus cereus</name>
    <dbReference type="NCBI Taxonomy" id="1396"/>
    <lineage>
        <taxon>Bacteria</taxon>
        <taxon>Bacillati</taxon>
        <taxon>Bacillota</taxon>
        <taxon>Bacilli</taxon>
        <taxon>Bacillales</taxon>
        <taxon>Bacillaceae</taxon>
        <taxon>Bacillus</taxon>
        <taxon>Bacillus cereus group</taxon>
    </lineage>
</organism>
<comment type="caution">
    <text evidence="1">The sequence shown here is derived from an EMBL/GenBank/DDBJ whole genome shotgun (WGS) entry which is preliminary data.</text>
</comment>